<dbReference type="EMBL" id="JACBAZ010000004">
    <property type="protein sequence ID" value="NWK56434.1"/>
    <property type="molecule type" value="Genomic_DNA"/>
</dbReference>
<organism evidence="2 3">
    <name type="scientific">Oceaniferula marina</name>
    <dbReference type="NCBI Taxonomy" id="2748318"/>
    <lineage>
        <taxon>Bacteria</taxon>
        <taxon>Pseudomonadati</taxon>
        <taxon>Verrucomicrobiota</taxon>
        <taxon>Verrucomicrobiia</taxon>
        <taxon>Verrucomicrobiales</taxon>
        <taxon>Verrucomicrobiaceae</taxon>
        <taxon>Oceaniferula</taxon>
    </lineage>
</organism>
<keyword evidence="1" id="KW-0175">Coiled coil</keyword>
<proteinExistence type="predicted"/>
<keyword evidence="3" id="KW-1185">Reference proteome</keyword>
<reference evidence="2 3" key="1">
    <citation type="submission" date="2020-07" db="EMBL/GenBank/DDBJ databases">
        <title>Roseicoccus Jingziensis gen. nov., sp. nov., isolated from coastal seawater.</title>
        <authorList>
            <person name="Feng X."/>
        </authorList>
    </citation>
    <scope>NUCLEOTIDE SEQUENCE [LARGE SCALE GENOMIC DNA]</scope>
    <source>
        <strain evidence="2 3">N1E253</strain>
    </source>
</reference>
<protein>
    <submittedName>
        <fullName evidence="2">Uncharacterized protein</fullName>
    </submittedName>
</protein>
<evidence type="ECO:0000313" key="3">
    <source>
        <dbReference type="Proteomes" id="UP000557872"/>
    </source>
</evidence>
<feature type="coiled-coil region" evidence="1">
    <location>
        <begin position="55"/>
        <end position="151"/>
    </location>
</feature>
<dbReference type="Proteomes" id="UP000557872">
    <property type="component" value="Unassembled WGS sequence"/>
</dbReference>
<evidence type="ECO:0000313" key="2">
    <source>
        <dbReference type="EMBL" id="NWK56434.1"/>
    </source>
</evidence>
<sequence>MSKIFGTLAAVFLAVAAFVAFKNKEAKEVEIGDFKKALQVEKTTTNDLNAQIKRRKDAEDLRDQHKDAAVALNKELEKEQADYDTAKKDIVKLEAEFNAKKQELAQAADALKDLPDPEELIPKIKRMRAQLTEATDAIASAEARKANLIDLDTNGKARIKTTRELIELQSSGKSFPTLKTRISSVYRNWGFVILAAGDRQGVVSGSTLDVLRGGDVIAKLKVTAVEAGRASADVVLDSVAEGVTLRAGDTVMAEREEAKPNPATAAN</sequence>
<comment type="caution">
    <text evidence="2">The sequence shown here is derived from an EMBL/GenBank/DDBJ whole genome shotgun (WGS) entry which is preliminary data.</text>
</comment>
<gene>
    <name evidence="2" type="ORF">HW115_12500</name>
</gene>
<dbReference type="AlphaFoldDB" id="A0A851GQJ3"/>
<accession>A0A851GQJ3</accession>
<dbReference type="RefSeq" id="WP_178933211.1">
    <property type="nucleotide sequence ID" value="NZ_JACBAZ010000004.1"/>
</dbReference>
<name>A0A851GQJ3_9BACT</name>
<evidence type="ECO:0000256" key="1">
    <source>
        <dbReference type="SAM" id="Coils"/>
    </source>
</evidence>